<dbReference type="AlphaFoldDB" id="A0A2R8BD96"/>
<keyword evidence="1" id="KW-1133">Transmembrane helix</keyword>
<name>A0A2R8BD96_9RHOB</name>
<evidence type="ECO:0000313" key="2">
    <source>
        <dbReference type="EMBL" id="SPH21025.1"/>
    </source>
</evidence>
<protein>
    <submittedName>
        <fullName evidence="2">Uncharacterized protein</fullName>
    </submittedName>
</protein>
<evidence type="ECO:0000256" key="1">
    <source>
        <dbReference type="SAM" id="Phobius"/>
    </source>
</evidence>
<dbReference type="Proteomes" id="UP000244880">
    <property type="component" value="Unassembled WGS sequence"/>
</dbReference>
<keyword evidence="1" id="KW-0812">Transmembrane</keyword>
<dbReference type="EMBL" id="OMOR01000001">
    <property type="protein sequence ID" value="SPH21025.1"/>
    <property type="molecule type" value="Genomic_DNA"/>
</dbReference>
<keyword evidence="3" id="KW-1185">Reference proteome</keyword>
<sequence>MLAPLFEFQSIGYRLLPGILDKLGLTTSLHSVVGLVLIIAICYICSNGMMAFAGDHRKNFQVYHTRSVNQEFIEALDAAISSHQKAKETLQMLKVDEPAWVRANQEDVQAFEDLVMLLDEVRSRVAESTETNHGKLIQGMFGKTDPP</sequence>
<feature type="transmembrane region" description="Helical" evidence="1">
    <location>
        <begin position="32"/>
        <end position="53"/>
    </location>
</feature>
<keyword evidence="1" id="KW-0472">Membrane</keyword>
<organism evidence="2 3">
    <name type="scientific">Ascidiaceihabitans donghaensis</name>
    <dbReference type="NCBI Taxonomy" id="1510460"/>
    <lineage>
        <taxon>Bacteria</taxon>
        <taxon>Pseudomonadati</taxon>
        <taxon>Pseudomonadota</taxon>
        <taxon>Alphaproteobacteria</taxon>
        <taxon>Rhodobacterales</taxon>
        <taxon>Paracoccaceae</taxon>
        <taxon>Ascidiaceihabitans</taxon>
    </lineage>
</organism>
<accession>A0A2R8BD96</accession>
<reference evidence="2 3" key="1">
    <citation type="submission" date="2018-03" db="EMBL/GenBank/DDBJ databases">
        <authorList>
            <person name="Keele B.F."/>
        </authorList>
    </citation>
    <scope>NUCLEOTIDE SEQUENCE [LARGE SCALE GENOMIC DNA]</scope>
    <source>
        <strain evidence="2 3">CECT 8599</strain>
    </source>
</reference>
<evidence type="ECO:0000313" key="3">
    <source>
        <dbReference type="Proteomes" id="UP000244880"/>
    </source>
</evidence>
<proteinExistence type="predicted"/>
<gene>
    <name evidence="2" type="ORF">ASD8599_01766</name>
</gene>